<keyword evidence="4" id="KW-0472">Membrane</keyword>
<comment type="similarity">
    <text evidence="1">Belongs to the type-B carboxylesterase/lipase family.</text>
</comment>
<keyword evidence="2" id="KW-0732">Signal</keyword>
<feature type="domain" description="Carboxylesterase type B" evidence="5">
    <location>
        <begin position="30"/>
        <end position="146"/>
    </location>
</feature>
<proteinExistence type="inferred from homology"/>
<dbReference type="OrthoDB" id="3200163at2759"/>
<keyword evidence="4" id="KW-0812">Transmembrane</keyword>
<evidence type="ECO:0000256" key="4">
    <source>
        <dbReference type="SAM" id="Phobius"/>
    </source>
</evidence>
<dbReference type="PANTHER" id="PTHR43903">
    <property type="entry name" value="NEUROLIGIN"/>
    <property type="match status" value="1"/>
</dbReference>
<feature type="transmembrane region" description="Helical" evidence="4">
    <location>
        <begin position="165"/>
        <end position="188"/>
    </location>
</feature>
<feature type="non-terminal residue" evidence="6">
    <location>
        <position position="191"/>
    </location>
</feature>
<keyword evidence="4" id="KW-1133">Transmembrane helix</keyword>
<dbReference type="InterPro" id="IPR029058">
    <property type="entry name" value="AB_hydrolase_fold"/>
</dbReference>
<dbReference type="PROSITE" id="PS00941">
    <property type="entry name" value="CARBOXYLESTERASE_B_2"/>
    <property type="match status" value="1"/>
</dbReference>
<dbReference type="Gene3D" id="3.40.50.1820">
    <property type="entry name" value="alpha/beta hydrolase"/>
    <property type="match status" value="1"/>
</dbReference>
<dbReference type="AlphaFoldDB" id="A0A0K2T793"/>
<protein>
    <submittedName>
        <fullName evidence="6">Neuroligin4, Ylinkedlike [Acyrthosiphon pisum]</fullName>
    </submittedName>
</protein>
<evidence type="ECO:0000256" key="1">
    <source>
        <dbReference type="ARBA" id="ARBA00005964"/>
    </source>
</evidence>
<organism evidence="6">
    <name type="scientific">Lepeophtheirus salmonis</name>
    <name type="common">Salmon louse</name>
    <name type="synonym">Caligus salmonis</name>
    <dbReference type="NCBI Taxonomy" id="72036"/>
    <lineage>
        <taxon>Eukaryota</taxon>
        <taxon>Metazoa</taxon>
        <taxon>Ecdysozoa</taxon>
        <taxon>Arthropoda</taxon>
        <taxon>Crustacea</taxon>
        <taxon>Multicrustacea</taxon>
        <taxon>Hexanauplia</taxon>
        <taxon>Copepoda</taxon>
        <taxon>Siphonostomatoida</taxon>
        <taxon>Caligidae</taxon>
        <taxon>Lepeophtheirus</taxon>
    </lineage>
</organism>
<evidence type="ECO:0000256" key="2">
    <source>
        <dbReference type="ARBA" id="ARBA00022729"/>
    </source>
</evidence>
<accession>A0A0K2T793</accession>
<dbReference type="InterPro" id="IPR019819">
    <property type="entry name" value="Carboxylesterase_B_CS"/>
</dbReference>
<dbReference type="Pfam" id="PF00135">
    <property type="entry name" value="COesterase"/>
    <property type="match status" value="1"/>
</dbReference>
<sequence>MLVELHKFETWMSSFLFVLLISPSNTSLSRIISTRQGLVRGYVSVLKHPRLPDVEAFIGLPYAAPPIGYKRFMPPSNPESRPPNSIYDATQFKPVCPQLLPNLSDEMRALRYMSLGRFEYLKVLTPYLQNQSEDCLYLNIYKPKRGRIVGIVLNNSSVFLRVPNIYFEFFPCLISFHTFFFTLLFRLLQPF</sequence>
<dbReference type="EMBL" id="HACA01004593">
    <property type="protein sequence ID" value="CDW21954.1"/>
    <property type="molecule type" value="Transcribed_RNA"/>
</dbReference>
<keyword evidence="3" id="KW-0325">Glycoprotein</keyword>
<dbReference type="InterPro" id="IPR051093">
    <property type="entry name" value="Neuroligin/BSAL"/>
</dbReference>
<evidence type="ECO:0000259" key="5">
    <source>
        <dbReference type="Pfam" id="PF00135"/>
    </source>
</evidence>
<reference evidence="6" key="1">
    <citation type="submission" date="2014-05" db="EMBL/GenBank/DDBJ databases">
        <authorList>
            <person name="Chronopoulou M."/>
        </authorList>
    </citation>
    <scope>NUCLEOTIDE SEQUENCE</scope>
    <source>
        <tissue evidence="6">Whole organism</tissue>
    </source>
</reference>
<name>A0A0K2T793_LEPSM</name>
<dbReference type="SUPFAM" id="SSF53474">
    <property type="entry name" value="alpha/beta-Hydrolases"/>
    <property type="match status" value="1"/>
</dbReference>
<dbReference type="InterPro" id="IPR002018">
    <property type="entry name" value="CarbesteraseB"/>
</dbReference>
<evidence type="ECO:0000313" key="6">
    <source>
        <dbReference type="EMBL" id="CDW21954.1"/>
    </source>
</evidence>
<evidence type="ECO:0000256" key="3">
    <source>
        <dbReference type="ARBA" id="ARBA00023180"/>
    </source>
</evidence>